<proteinExistence type="predicted"/>
<dbReference type="AlphaFoldDB" id="A0AAN8XL76"/>
<feature type="compositionally biased region" description="Polar residues" evidence="1">
    <location>
        <begin position="14"/>
        <end position="25"/>
    </location>
</feature>
<protein>
    <submittedName>
        <fullName evidence="2">Uncharacterized protein</fullName>
    </submittedName>
</protein>
<gene>
    <name evidence="2" type="ORF">RUM43_004470</name>
</gene>
<feature type="region of interest" description="Disordered" evidence="1">
    <location>
        <begin position="1"/>
        <end position="25"/>
    </location>
</feature>
<name>A0AAN8XL76_POLSC</name>
<dbReference type="EMBL" id="JAWJWE010000002">
    <property type="protein sequence ID" value="KAK6642968.1"/>
    <property type="molecule type" value="Genomic_DNA"/>
</dbReference>
<evidence type="ECO:0000313" key="2">
    <source>
        <dbReference type="EMBL" id="KAK6642968.1"/>
    </source>
</evidence>
<sequence>MSSPSEAEDKRENQPNFSVLQKTSTSFSLVRGTHYSGRTTQNSGRGIACQRHSEKRPSAWELSGFFGGLAPEPECESRENVRDRGKILTGTDSRIGEGTEYFPSTTFLADLRIRMI</sequence>
<accession>A0AAN8XL76</accession>
<evidence type="ECO:0000256" key="1">
    <source>
        <dbReference type="SAM" id="MobiDB-lite"/>
    </source>
</evidence>
<comment type="caution">
    <text evidence="2">The sequence shown here is derived from an EMBL/GenBank/DDBJ whole genome shotgun (WGS) entry which is preliminary data.</text>
</comment>
<dbReference type="Proteomes" id="UP001372834">
    <property type="component" value="Unassembled WGS sequence"/>
</dbReference>
<evidence type="ECO:0000313" key="3">
    <source>
        <dbReference type="Proteomes" id="UP001372834"/>
    </source>
</evidence>
<organism evidence="2 3">
    <name type="scientific">Polyplax serrata</name>
    <name type="common">Common mouse louse</name>
    <dbReference type="NCBI Taxonomy" id="468196"/>
    <lineage>
        <taxon>Eukaryota</taxon>
        <taxon>Metazoa</taxon>
        <taxon>Ecdysozoa</taxon>
        <taxon>Arthropoda</taxon>
        <taxon>Hexapoda</taxon>
        <taxon>Insecta</taxon>
        <taxon>Pterygota</taxon>
        <taxon>Neoptera</taxon>
        <taxon>Paraneoptera</taxon>
        <taxon>Psocodea</taxon>
        <taxon>Troctomorpha</taxon>
        <taxon>Phthiraptera</taxon>
        <taxon>Anoplura</taxon>
        <taxon>Polyplacidae</taxon>
        <taxon>Polyplax</taxon>
    </lineage>
</organism>
<reference evidence="2 3" key="1">
    <citation type="submission" date="2023-10" db="EMBL/GenBank/DDBJ databases">
        <title>Genomes of two closely related lineages of the louse Polyplax serrata with different host specificities.</title>
        <authorList>
            <person name="Martinu J."/>
            <person name="Tarabai H."/>
            <person name="Stefka J."/>
            <person name="Hypsa V."/>
        </authorList>
    </citation>
    <scope>NUCLEOTIDE SEQUENCE [LARGE SCALE GENOMIC DNA]</scope>
    <source>
        <strain evidence="2">HR10_N</strain>
    </source>
</reference>